<reference evidence="1 2" key="1">
    <citation type="submission" date="2022-01" db="EMBL/GenBank/DDBJ databases">
        <title>Mariniradius saccharolyticus sp. nov., isolated from sediment of a river.</title>
        <authorList>
            <person name="Liu H."/>
        </authorList>
    </citation>
    <scope>NUCLEOTIDE SEQUENCE [LARGE SCALE GENOMIC DNA]</scope>
    <source>
        <strain evidence="1 2">RY-2</strain>
    </source>
</reference>
<proteinExistence type="predicted"/>
<gene>
    <name evidence="1" type="ORF">L0U89_15870</name>
</gene>
<dbReference type="EMBL" id="JAKEVZ010000013">
    <property type="protein sequence ID" value="MCF1752537.1"/>
    <property type="molecule type" value="Genomic_DNA"/>
</dbReference>
<dbReference type="Proteomes" id="UP001201449">
    <property type="component" value="Unassembled WGS sequence"/>
</dbReference>
<comment type="caution">
    <text evidence="1">The sequence shown here is derived from an EMBL/GenBank/DDBJ whole genome shotgun (WGS) entry which is preliminary data.</text>
</comment>
<sequence length="235" mass="26830">MLLVIATASVVSCTQEENVPMFGQGEGKMGIALRLNNGLSSSTNARIANSNLRLTNGFIQIKELELDVEGRDSRGEFEKEIEIDFDDIKKVTFDEFDRSVDFFINIPEGEYKEIELEMDLIEYRNEPSIFIEGVYSKDGTDIPVRFQYFGDEIDFKVEIESDDDDNYFKIDRVNNPLALFEINALNWFSQITDAEFNNAEITEDVIVLSRQSNKALYDKVKGKLEASADIEIELD</sequence>
<name>A0ABS9BWU0_9BACT</name>
<evidence type="ECO:0008006" key="3">
    <source>
        <dbReference type="Google" id="ProtNLM"/>
    </source>
</evidence>
<dbReference type="RefSeq" id="WP_234862412.1">
    <property type="nucleotide sequence ID" value="NZ_JAKEVZ010000013.1"/>
</dbReference>
<accession>A0ABS9BWU0</accession>
<organism evidence="1 2">
    <name type="scientific">Mariniradius sediminis</name>
    <dbReference type="NCBI Taxonomy" id="2909237"/>
    <lineage>
        <taxon>Bacteria</taxon>
        <taxon>Pseudomonadati</taxon>
        <taxon>Bacteroidota</taxon>
        <taxon>Cytophagia</taxon>
        <taxon>Cytophagales</taxon>
        <taxon>Cyclobacteriaceae</taxon>
        <taxon>Mariniradius</taxon>
    </lineage>
</organism>
<evidence type="ECO:0000313" key="2">
    <source>
        <dbReference type="Proteomes" id="UP001201449"/>
    </source>
</evidence>
<protein>
    <recommendedName>
        <fullName evidence="3">DUF4382 domain-containing protein</fullName>
    </recommendedName>
</protein>
<evidence type="ECO:0000313" key="1">
    <source>
        <dbReference type="EMBL" id="MCF1752537.1"/>
    </source>
</evidence>
<keyword evidence="2" id="KW-1185">Reference proteome</keyword>